<evidence type="ECO:0000256" key="2">
    <source>
        <dbReference type="ARBA" id="ARBA00022723"/>
    </source>
</evidence>
<dbReference type="PANTHER" id="PTHR42796">
    <property type="entry name" value="FUMARYLACETOACETATE HYDROLASE DOMAIN-CONTAINING PROTEIN 2A-RELATED"/>
    <property type="match status" value="1"/>
</dbReference>
<evidence type="ECO:0000313" key="4">
    <source>
        <dbReference type="EMBL" id="EHJ59539.1"/>
    </source>
</evidence>
<feature type="domain" description="Fumarylacetoacetase-like C-terminal" evidence="3">
    <location>
        <begin position="82"/>
        <end position="283"/>
    </location>
</feature>
<dbReference type="Pfam" id="PF01557">
    <property type="entry name" value="FAA_hydrolase"/>
    <property type="match status" value="1"/>
</dbReference>
<protein>
    <submittedName>
        <fullName evidence="4">2-hydroxyhepta-2,4-diene-1,7-dioate isomerase</fullName>
    </submittedName>
</protein>
<dbReference type="PATRIC" id="fig|1088721.3.peg.3375"/>
<keyword evidence="5" id="KW-1185">Reference proteome</keyword>
<name>G6EGJ2_9SPHN</name>
<dbReference type="Proteomes" id="UP000004030">
    <property type="component" value="Unassembled WGS sequence"/>
</dbReference>
<dbReference type="eggNOG" id="COG0179">
    <property type="taxonomic scope" value="Bacteria"/>
</dbReference>
<evidence type="ECO:0000259" key="3">
    <source>
        <dbReference type="Pfam" id="PF01557"/>
    </source>
</evidence>
<comment type="similarity">
    <text evidence="1">Belongs to the FAH family.</text>
</comment>
<evidence type="ECO:0000256" key="1">
    <source>
        <dbReference type="ARBA" id="ARBA00010211"/>
    </source>
</evidence>
<gene>
    <name evidence="4" type="ORF">NSU_3422</name>
</gene>
<organism evidence="4 5">
    <name type="scientific">Novosphingobium pentaromativorans US6-1</name>
    <dbReference type="NCBI Taxonomy" id="1088721"/>
    <lineage>
        <taxon>Bacteria</taxon>
        <taxon>Pseudomonadati</taxon>
        <taxon>Pseudomonadota</taxon>
        <taxon>Alphaproteobacteria</taxon>
        <taxon>Sphingomonadales</taxon>
        <taxon>Sphingomonadaceae</taxon>
        <taxon>Novosphingobium</taxon>
    </lineage>
</organism>
<dbReference type="SUPFAM" id="SSF56529">
    <property type="entry name" value="FAH"/>
    <property type="match status" value="1"/>
</dbReference>
<dbReference type="GO" id="GO:0044281">
    <property type="term" value="P:small molecule metabolic process"/>
    <property type="evidence" value="ECO:0007669"/>
    <property type="project" value="UniProtKB-ARBA"/>
</dbReference>
<accession>G6EGJ2</accession>
<evidence type="ECO:0000313" key="5">
    <source>
        <dbReference type="Proteomes" id="UP000004030"/>
    </source>
</evidence>
<dbReference type="GO" id="GO:0016853">
    <property type="term" value="F:isomerase activity"/>
    <property type="evidence" value="ECO:0007669"/>
    <property type="project" value="UniProtKB-KW"/>
</dbReference>
<dbReference type="InterPro" id="IPR011234">
    <property type="entry name" value="Fumarylacetoacetase-like_C"/>
</dbReference>
<dbReference type="AlphaFoldDB" id="G6EGJ2"/>
<proteinExistence type="inferred from homology"/>
<dbReference type="PANTHER" id="PTHR42796:SF4">
    <property type="entry name" value="FUMARYLACETOACETATE HYDROLASE DOMAIN-CONTAINING PROTEIN 2A"/>
    <property type="match status" value="1"/>
</dbReference>
<dbReference type="EMBL" id="AGFM01000055">
    <property type="protein sequence ID" value="EHJ59539.1"/>
    <property type="molecule type" value="Genomic_DNA"/>
</dbReference>
<reference evidence="4 5" key="1">
    <citation type="journal article" date="2012" name="J. Bacteriol.">
        <title>Genome sequence of benzo(a)pyrene-degrading bacterium Novosphingobium pentaromativorans US6-1.</title>
        <authorList>
            <person name="Luo Y.R."/>
            <person name="Kang S.G."/>
            <person name="Kim S.J."/>
            <person name="Kim M.R."/>
            <person name="Li N."/>
            <person name="Lee J.H."/>
            <person name="Kwon K.K."/>
        </authorList>
    </citation>
    <scope>NUCLEOTIDE SEQUENCE [LARGE SCALE GENOMIC DNA]</scope>
    <source>
        <strain evidence="4 5">US6-1</strain>
    </source>
</reference>
<dbReference type="Gene3D" id="3.90.850.10">
    <property type="entry name" value="Fumarylacetoacetase-like, C-terminal domain"/>
    <property type="match status" value="1"/>
</dbReference>
<dbReference type="GO" id="GO:0046872">
    <property type="term" value="F:metal ion binding"/>
    <property type="evidence" value="ECO:0007669"/>
    <property type="project" value="UniProtKB-KW"/>
</dbReference>
<dbReference type="InterPro" id="IPR036663">
    <property type="entry name" value="Fumarylacetoacetase_C_sf"/>
</dbReference>
<comment type="caution">
    <text evidence="4">The sequence shown here is derived from an EMBL/GenBank/DDBJ whole genome shotgun (WGS) entry which is preliminary data.</text>
</comment>
<sequence length="286" mass="31295">MSAMKLCRFNDDRLGVVRGGMVHDVTAALDVLPTMRWPLPHGDAFIAHLDAVRERADALVDEAKTHPLESVRLLSPVANPSKIIGAPVNYAAHKDEIDENIAHGHAIKPISEWGLFLKSNTSLVGASQGVERRFPDQRNDHEVELAVVIGRQGDRIPYADAMSYIAGYAIGLDMTLRGPQFQSFRKSIDTYSVLGPWLVTADELTDPSDLELRIGVNGDLRQQSRTRMLICDVPRLIEYASSFYTLYPGDIIMTGTPDGVGPVVGGDMMEATIEGVGTMRVAVRDA</sequence>
<keyword evidence="4" id="KW-0413">Isomerase</keyword>
<keyword evidence="2" id="KW-0479">Metal-binding</keyword>
<dbReference type="InterPro" id="IPR051121">
    <property type="entry name" value="FAH"/>
</dbReference>